<evidence type="ECO:0000313" key="4">
    <source>
        <dbReference type="Proteomes" id="UP001596542"/>
    </source>
</evidence>
<reference evidence="4" key="1">
    <citation type="journal article" date="2019" name="Int. J. Syst. Evol. Microbiol.">
        <title>The Global Catalogue of Microorganisms (GCM) 10K type strain sequencing project: providing services to taxonomists for standard genome sequencing and annotation.</title>
        <authorList>
            <consortium name="The Broad Institute Genomics Platform"/>
            <consortium name="The Broad Institute Genome Sequencing Center for Infectious Disease"/>
            <person name="Wu L."/>
            <person name="Ma J."/>
        </authorList>
    </citation>
    <scope>NUCLEOTIDE SEQUENCE [LARGE SCALE GENOMIC DNA]</scope>
    <source>
        <strain evidence="4">KACC 12508</strain>
    </source>
</reference>
<comment type="caution">
    <text evidence="3">The sequence shown here is derived from an EMBL/GenBank/DDBJ whole genome shotgun (WGS) entry which is preliminary data.</text>
</comment>
<feature type="domain" description="FecR N-terminal" evidence="2">
    <location>
        <begin position="16"/>
        <end position="58"/>
    </location>
</feature>
<dbReference type="InterPro" id="IPR032623">
    <property type="entry name" value="FecR_N"/>
</dbReference>
<dbReference type="PANTHER" id="PTHR30273:SF2">
    <property type="entry name" value="PROTEIN FECR"/>
    <property type="match status" value="1"/>
</dbReference>
<feature type="domain" description="FecR protein" evidence="1">
    <location>
        <begin position="124"/>
        <end position="219"/>
    </location>
</feature>
<dbReference type="Pfam" id="PF04773">
    <property type="entry name" value="FecR"/>
    <property type="match status" value="1"/>
</dbReference>
<accession>A0ABW2IAE8</accession>
<dbReference type="PANTHER" id="PTHR30273">
    <property type="entry name" value="PERIPLASMIC SIGNAL SENSOR AND SIGMA FACTOR ACTIVATOR FECR-RELATED"/>
    <property type="match status" value="1"/>
</dbReference>
<organism evidence="3 4">
    <name type="scientific">Herminiimonas glaciei</name>
    <dbReference type="NCBI Taxonomy" id="523788"/>
    <lineage>
        <taxon>Bacteria</taxon>
        <taxon>Pseudomonadati</taxon>
        <taxon>Pseudomonadota</taxon>
        <taxon>Betaproteobacteria</taxon>
        <taxon>Burkholderiales</taxon>
        <taxon>Oxalobacteraceae</taxon>
        <taxon>Herminiimonas</taxon>
    </lineage>
</organism>
<dbReference type="InterPro" id="IPR012373">
    <property type="entry name" value="Ferrdict_sens_TM"/>
</dbReference>
<dbReference type="Gene3D" id="2.60.120.1440">
    <property type="match status" value="1"/>
</dbReference>
<dbReference type="PIRSF" id="PIRSF018266">
    <property type="entry name" value="FecR"/>
    <property type="match status" value="1"/>
</dbReference>
<name>A0ABW2IAE8_9BURK</name>
<evidence type="ECO:0000259" key="2">
    <source>
        <dbReference type="Pfam" id="PF16220"/>
    </source>
</evidence>
<sequence length="334" mass="36746">MTNRLDADAIAFGTLQQAAEWFALLRSDSISDSDRIGWQKWLGANAEHRRAWARVEAVSQQFETFTPEPEQSAAVNALDASSRLRKQRRRALKMLTLLCSAGGVGWMAARLDPVQRTWLAFSSDYSTAVGETKDVLLADGTQVWLNTASALNARFQPDLRRLVLLGGEILIETAQDPERPARPFVVDSAQGRMRALGTRFTVRQLDGMTRLSVYAGAVEITPVNSSAPPQIIAAGQQALFSAEQIETPAVVDPANQAWAKGVLFADQLTLADFVAELSRYHKGYLACAPEVADLRVVGAYPLHDMNKTFAMLETALPVTVKTTFLWWVSIQARV</sequence>
<evidence type="ECO:0000313" key="3">
    <source>
        <dbReference type="EMBL" id="MFC7287974.1"/>
    </source>
</evidence>
<dbReference type="RefSeq" id="WP_382271366.1">
    <property type="nucleotide sequence ID" value="NZ_JBHTBU010000001.1"/>
</dbReference>
<dbReference type="Pfam" id="PF16220">
    <property type="entry name" value="DUF4880"/>
    <property type="match status" value="1"/>
</dbReference>
<dbReference type="InterPro" id="IPR006860">
    <property type="entry name" value="FecR"/>
</dbReference>
<evidence type="ECO:0000259" key="1">
    <source>
        <dbReference type="Pfam" id="PF04773"/>
    </source>
</evidence>
<proteinExistence type="predicted"/>
<dbReference type="Proteomes" id="UP001596542">
    <property type="component" value="Unassembled WGS sequence"/>
</dbReference>
<dbReference type="EMBL" id="JBHTBU010000001">
    <property type="protein sequence ID" value="MFC7287974.1"/>
    <property type="molecule type" value="Genomic_DNA"/>
</dbReference>
<protein>
    <submittedName>
        <fullName evidence="3">FecR domain-containing protein</fullName>
    </submittedName>
</protein>
<keyword evidence="4" id="KW-1185">Reference proteome</keyword>
<gene>
    <name evidence="3" type="ORF">ACFQPC_08000</name>
</gene>